<feature type="compositionally biased region" description="Low complexity" evidence="1">
    <location>
        <begin position="51"/>
        <end position="60"/>
    </location>
</feature>
<evidence type="ECO:0008006" key="4">
    <source>
        <dbReference type="Google" id="ProtNLM"/>
    </source>
</evidence>
<feature type="region of interest" description="Disordered" evidence="1">
    <location>
        <begin position="305"/>
        <end position="366"/>
    </location>
</feature>
<proteinExistence type="predicted"/>
<name>A0ABR3WHQ0_9PEZI</name>
<feature type="compositionally biased region" description="Low complexity" evidence="1">
    <location>
        <begin position="67"/>
        <end position="80"/>
    </location>
</feature>
<feature type="compositionally biased region" description="Polar residues" evidence="1">
    <location>
        <begin position="91"/>
        <end position="111"/>
    </location>
</feature>
<sequence length="565" mass="61275">MLYQAPGIPAMSPKLKPLILPQLVEQRKQLEIYQDSLDGDQTIIYFPPRSSSSSDLASLSPVTPTFSRSGHSRYSGSASSLEQIVPPSCVESPTSPTQHGHSVKTSKSQLPDVQEDPLREAEDGSTSINHDGLYDCLCDEPCIHRSADSIEASGQYFGSDVDYDLGFLSDGDFERSPRSKRRRGASVSTLNGWGKQIGSRFPHFSRLKSVSKRSNPTFTPASEPSLDQRTSLSRAASRAPSSRSSSVSAPAYGAPPSTKGQSLLPTPAMSLYGSTDSIILSPHPDTEDAGFREAVERDRAMTTTPLLPPLLTDVPSSSVAPSLQASPLQSPTVASAEFPPPALEPTASSSQTYPTPPLSSKPSVSSFHPAAGLALGSAVTSPTSEASLSIPNLMMEPDKWSDRLGHANFVIVPQPYRPAMATLEALSAFRVDWDRARVNFTKHLVRTGEHYGTTSNTYVLTQAKWDEIENEWSSHEDDLIRRIVQSGGGHDDELVDSLRKRSQDEVMPAAVSKMLHAESKFPERGDIDIVGPMQRDAVMIRDASEDKKHVSAWLKNLVGKVGLRK</sequence>
<reference evidence="2 3" key="1">
    <citation type="journal article" date="2024" name="Commun. Biol.">
        <title>Comparative genomic analysis of thermophilic fungi reveals convergent evolutionary adaptations and gene losses.</title>
        <authorList>
            <person name="Steindorff A.S."/>
            <person name="Aguilar-Pontes M.V."/>
            <person name="Robinson A.J."/>
            <person name="Andreopoulos B."/>
            <person name="LaButti K."/>
            <person name="Kuo A."/>
            <person name="Mondo S."/>
            <person name="Riley R."/>
            <person name="Otillar R."/>
            <person name="Haridas S."/>
            <person name="Lipzen A."/>
            <person name="Grimwood J."/>
            <person name="Schmutz J."/>
            <person name="Clum A."/>
            <person name="Reid I.D."/>
            <person name="Moisan M.C."/>
            <person name="Butler G."/>
            <person name="Nguyen T.T.M."/>
            <person name="Dewar K."/>
            <person name="Conant G."/>
            <person name="Drula E."/>
            <person name="Henrissat B."/>
            <person name="Hansel C."/>
            <person name="Singer S."/>
            <person name="Hutchinson M.I."/>
            <person name="de Vries R.P."/>
            <person name="Natvig D.O."/>
            <person name="Powell A.J."/>
            <person name="Tsang A."/>
            <person name="Grigoriev I.V."/>
        </authorList>
    </citation>
    <scope>NUCLEOTIDE SEQUENCE [LARGE SCALE GENOMIC DNA]</scope>
    <source>
        <strain evidence="2 3">ATCC 24622</strain>
    </source>
</reference>
<feature type="region of interest" description="Disordered" evidence="1">
    <location>
        <begin position="170"/>
        <end position="192"/>
    </location>
</feature>
<comment type="caution">
    <text evidence="2">The sequence shown here is derived from an EMBL/GenBank/DDBJ whole genome shotgun (WGS) entry which is preliminary data.</text>
</comment>
<dbReference type="EMBL" id="JAZHXJ010000408">
    <property type="protein sequence ID" value="KAL1861765.1"/>
    <property type="molecule type" value="Genomic_DNA"/>
</dbReference>
<feature type="compositionally biased region" description="Polar residues" evidence="1">
    <location>
        <begin position="314"/>
        <end position="333"/>
    </location>
</feature>
<accession>A0ABR3WHQ0</accession>
<dbReference type="Proteomes" id="UP001586593">
    <property type="component" value="Unassembled WGS sequence"/>
</dbReference>
<evidence type="ECO:0000313" key="2">
    <source>
        <dbReference type="EMBL" id="KAL1861765.1"/>
    </source>
</evidence>
<evidence type="ECO:0000256" key="1">
    <source>
        <dbReference type="SAM" id="MobiDB-lite"/>
    </source>
</evidence>
<protein>
    <recommendedName>
        <fullName evidence="4">Only prolin and serin are matching in the corresponding protein</fullName>
    </recommendedName>
</protein>
<gene>
    <name evidence="2" type="ORF">VTK73DRAFT_6927</name>
</gene>
<evidence type="ECO:0000313" key="3">
    <source>
        <dbReference type="Proteomes" id="UP001586593"/>
    </source>
</evidence>
<feature type="region of interest" description="Disordered" evidence="1">
    <location>
        <begin position="51"/>
        <end position="126"/>
    </location>
</feature>
<feature type="compositionally biased region" description="Low complexity" evidence="1">
    <location>
        <begin position="231"/>
        <end position="251"/>
    </location>
</feature>
<feature type="compositionally biased region" description="Polar residues" evidence="1">
    <location>
        <begin position="212"/>
        <end position="230"/>
    </location>
</feature>
<keyword evidence="3" id="KW-1185">Reference proteome</keyword>
<feature type="region of interest" description="Disordered" evidence="1">
    <location>
        <begin position="204"/>
        <end position="266"/>
    </location>
</feature>
<organism evidence="2 3">
    <name type="scientific">Phialemonium thermophilum</name>
    <dbReference type="NCBI Taxonomy" id="223376"/>
    <lineage>
        <taxon>Eukaryota</taxon>
        <taxon>Fungi</taxon>
        <taxon>Dikarya</taxon>
        <taxon>Ascomycota</taxon>
        <taxon>Pezizomycotina</taxon>
        <taxon>Sordariomycetes</taxon>
        <taxon>Sordariomycetidae</taxon>
        <taxon>Cephalothecales</taxon>
        <taxon>Cephalothecaceae</taxon>
        <taxon>Phialemonium</taxon>
    </lineage>
</organism>